<feature type="region of interest" description="Disordered" evidence="1">
    <location>
        <begin position="194"/>
        <end position="266"/>
    </location>
</feature>
<gene>
    <name evidence="3" type="ORF">F5I99_15750</name>
</gene>
<reference evidence="3 4" key="1">
    <citation type="submission" date="2019-09" db="EMBL/GenBank/DDBJ databases">
        <title>Nitrincola iocasae sp. nov., a bacterium isolated from the sediment collected at a cold seep field in South China Sea.</title>
        <authorList>
            <person name="Zhang H."/>
            <person name="Wang H."/>
            <person name="Li C."/>
        </authorList>
    </citation>
    <scope>NUCLEOTIDE SEQUENCE [LARGE SCALE GENOMIC DNA]</scope>
    <source>
        <strain evidence="3 4">KXZD1103</strain>
    </source>
</reference>
<dbReference type="Proteomes" id="UP000325606">
    <property type="component" value="Chromosome"/>
</dbReference>
<evidence type="ECO:0000313" key="3">
    <source>
        <dbReference type="EMBL" id="QEW07828.1"/>
    </source>
</evidence>
<name>A0A5J6LH67_9GAMM</name>
<feature type="transmembrane region" description="Helical" evidence="2">
    <location>
        <begin position="144"/>
        <end position="165"/>
    </location>
</feature>
<dbReference type="RefSeq" id="WP_151057636.1">
    <property type="nucleotide sequence ID" value="NZ_CP044222.1"/>
</dbReference>
<accession>A0A5J6LH67</accession>
<feature type="transmembrane region" description="Helical" evidence="2">
    <location>
        <begin position="15"/>
        <end position="36"/>
    </location>
</feature>
<evidence type="ECO:0000256" key="2">
    <source>
        <dbReference type="SAM" id="Phobius"/>
    </source>
</evidence>
<proteinExistence type="predicted"/>
<feature type="compositionally biased region" description="Pro residues" evidence="1">
    <location>
        <begin position="219"/>
        <end position="233"/>
    </location>
</feature>
<dbReference type="InterPro" id="IPR029787">
    <property type="entry name" value="Nucleotide_cyclase"/>
</dbReference>
<organism evidence="3 4">
    <name type="scientific">Nitrincola iocasae</name>
    <dbReference type="NCBI Taxonomy" id="2614693"/>
    <lineage>
        <taxon>Bacteria</taxon>
        <taxon>Pseudomonadati</taxon>
        <taxon>Pseudomonadota</taxon>
        <taxon>Gammaproteobacteria</taxon>
        <taxon>Oceanospirillales</taxon>
        <taxon>Oceanospirillaceae</taxon>
        <taxon>Nitrincola</taxon>
    </lineage>
</organism>
<dbReference type="SUPFAM" id="SSF55073">
    <property type="entry name" value="Nucleotide cyclase"/>
    <property type="match status" value="1"/>
</dbReference>
<dbReference type="EMBL" id="CP044222">
    <property type="protein sequence ID" value="QEW07828.1"/>
    <property type="molecule type" value="Genomic_DNA"/>
</dbReference>
<evidence type="ECO:0000256" key="1">
    <source>
        <dbReference type="SAM" id="MobiDB-lite"/>
    </source>
</evidence>
<feature type="compositionally biased region" description="Basic and acidic residues" evidence="1">
    <location>
        <begin position="235"/>
        <end position="257"/>
    </location>
</feature>
<protein>
    <submittedName>
        <fullName evidence="3">Uncharacterized protein</fullName>
    </submittedName>
</protein>
<keyword evidence="2" id="KW-0812">Transmembrane</keyword>
<dbReference type="AlphaFoldDB" id="A0A5J6LH67"/>
<sequence length="549" mass="61718">MQTVPPNTDKAPRPMRAILAAILAFTLGLITTLVLIQMDNQRIAEEEALLSSGALAESAALLLKPLVMSEDRISLNYLLNELANQPMIRGMRLTDNQGNVLGISGEHQGRSLNVPLIRNEESLGELTVWADPDSLLAVLKRQQLMILLAAMATLLLMLMGIWLSLRPVRVATADIEHQDTPTERQFDQVMQEISQEDNGSDSLPILDPDDIDDLELSPVLPPEPVKIKPPPTLEHPADKPATPDRFVAERDKPDPADHTFISFSARDEELNDQELVSLLKPERERGPIPRFTPATAGHMRDPDSQDDDAYVELEEQKSAPPVEETSRLRNNPLLSALDEDEEQLNLYAFEQDLELMLPAEEAGYLLLIDATSAHSELVEEEEHQSLLKTYRMLANSVAVIYNGRVVKASNADLQMIFDQPQADDTHGVNAMCAAMLFTHLYKQYNQSRIRQFRPVMNLHMALVRGKAEKLERLLEEARFLTRTTQSNELISHTALTEAPDLKRTLLDGASIRREDEDKVLVLQISKSYQDLLEKQSRHLMIKLSQREPS</sequence>
<evidence type="ECO:0000313" key="4">
    <source>
        <dbReference type="Proteomes" id="UP000325606"/>
    </source>
</evidence>
<keyword evidence="2" id="KW-1133">Transmembrane helix</keyword>
<dbReference type="KEGG" id="nik:F5I99_15750"/>
<feature type="region of interest" description="Disordered" evidence="1">
    <location>
        <begin position="285"/>
        <end position="305"/>
    </location>
</feature>
<keyword evidence="4" id="KW-1185">Reference proteome</keyword>
<keyword evidence="2" id="KW-0472">Membrane</keyword>